<protein>
    <submittedName>
        <fullName evidence="1">Uncharacterized protein</fullName>
    </submittedName>
</protein>
<accession>A0A699XF47</accession>
<organism evidence="1">
    <name type="scientific">Tanacetum cinerariifolium</name>
    <name type="common">Dalmatian daisy</name>
    <name type="synonym">Chrysanthemum cinerariifolium</name>
    <dbReference type="NCBI Taxonomy" id="118510"/>
    <lineage>
        <taxon>Eukaryota</taxon>
        <taxon>Viridiplantae</taxon>
        <taxon>Streptophyta</taxon>
        <taxon>Embryophyta</taxon>
        <taxon>Tracheophyta</taxon>
        <taxon>Spermatophyta</taxon>
        <taxon>Magnoliopsida</taxon>
        <taxon>eudicotyledons</taxon>
        <taxon>Gunneridae</taxon>
        <taxon>Pentapetalae</taxon>
        <taxon>asterids</taxon>
        <taxon>campanulids</taxon>
        <taxon>Asterales</taxon>
        <taxon>Asteraceae</taxon>
        <taxon>Asteroideae</taxon>
        <taxon>Anthemideae</taxon>
        <taxon>Anthemidinae</taxon>
        <taxon>Tanacetum</taxon>
    </lineage>
</organism>
<dbReference type="EMBL" id="BKCJ011850829">
    <property type="protein sequence ID" value="GFD58267.1"/>
    <property type="molecule type" value="Genomic_DNA"/>
</dbReference>
<feature type="non-terminal residue" evidence="1">
    <location>
        <position position="1"/>
    </location>
</feature>
<name>A0A699XF47_TANCI</name>
<proteinExistence type="predicted"/>
<comment type="caution">
    <text evidence="1">The sequence shown here is derived from an EMBL/GenBank/DDBJ whole genome shotgun (WGS) entry which is preliminary data.</text>
</comment>
<evidence type="ECO:0000313" key="1">
    <source>
        <dbReference type="EMBL" id="GFD58267.1"/>
    </source>
</evidence>
<gene>
    <name evidence="1" type="ORF">Tci_930236</name>
</gene>
<reference evidence="1" key="1">
    <citation type="journal article" date="2019" name="Sci. Rep.">
        <title>Draft genome of Tanacetum cinerariifolium, the natural source of mosquito coil.</title>
        <authorList>
            <person name="Yamashiro T."/>
            <person name="Shiraishi A."/>
            <person name="Satake H."/>
            <person name="Nakayama K."/>
        </authorList>
    </citation>
    <scope>NUCLEOTIDE SEQUENCE</scope>
</reference>
<dbReference type="AlphaFoldDB" id="A0A699XF47"/>
<sequence length="82" mass="8348">VGEQLAHEAVGVVAVEQARPPVYFPAFAPAGALIAPRFEAFAGGGQQGGVGVGRDFPAGVQAVEVRGVAVARVGFGKFLRPF</sequence>